<organism evidence="7 8">
    <name type="scientific">Fictibacillus phosphorivorans</name>
    <dbReference type="NCBI Taxonomy" id="1221500"/>
    <lineage>
        <taxon>Bacteria</taxon>
        <taxon>Bacillati</taxon>
        <taxon>Bacillota</taxon>
        <taxon>Bacilli</taxon>
        <taxon>Bacillales</taxon>
        <taxon>Fictibacillaceae</taxon>
        <taxon>Fictibacillus</taxon>
    </lineage>
</organism>
<dbReference type="AlphaFoldDB" id="A0A160INM8"/>
<dbReference type="EMBL" id="CP015378">
    <property type="protein sequence ID" value="ANC77941.1"/>
    <property type="molecule type" value="Genomic_DNA"/>
</dbReference>
<feature type="active site" evidence="5">
    <location>
        <position position="130"/>
    </location>
</feature>
<dbReference type="STRING" id="1221500.ABE65_014510"/>
<evidence type="ECO:0000256" key="2">
    <source>
        <dbReference type="ARBA" id="ARBA00011209"/>
    </source>
</evidence>
<dbReference type="CDD" id="cd01049">
    <property type="entry name" value="RNRR2"/>
    <property type="match status" value="1"/>
</dbReference>
<keyword evidence="8" id="KW-1185">Reference proteome</keyword>
<evidence type="ECO:0000256" key="4">
    <source>
        <dbReference type="PIRNR" id="PIRNR000355"/>
    </source>
</evidence>
<dbReference type="RefSeq" id="WP_066396331.1">
    <property type="nucleotide sequence ID" value="NZ_CP015378.1"/>
</dbReference>
<dbReference type="InterPro" id="IPR033909">
    <property type="entry name" value="RNR_small"/>
</dbReference>
<dbReference type="GO" id="GO:0004748">
    <property type="term" value="F:ribonucleoside-diphosphate reductase activity, thioredoxin disulfide as acceptor"/>
    <property type="evidence" value="ECO:0007669"/>
    <property type="project" value="UniProtKB-EC"/>
</dbReference>
<evidence type="ECO:0000256" key="5">
    <source>
        <dbReference type="PIRSR" id="PIRSR000355-1"/>
    </source>
</evidence>
<comment type="cofactor">
    <cofactor evidence="4 6">
        <name>Fe cation</name>
        <dbReference type="ChEBI" id="CHEBI:24875"/>
    </cofactor>
    <text evidence="4 6">Binds 2 iron ions per subunit.</text>
</comment>
<evidence type="ECO:0000313" key="7">
    <source>
        <dbReference type="EMBL" id="ANC77941.1"/>
    </source>
</evidence>
<feature type="binding site" evidence="6">
    <location>
        <position position="123"/>
    </location>
    <ligand>
        <name>Fe cation</name>
        <dbReference type="ChEBI" id="CHEBI:24875"/>
        <label>2</label>
    </ligand>
</feature>
<evidence type="ECO:0000256" key="1">
    <source>
        <dbReference type="ARBA" id="ARBA00009303"/>
    </source>
</evidence>
<gene>
    <name evidence="7" type="ORF">ABE65_014510</name>
</gene>
<evidence type="ECO:0000256" key="3">
    <source>
        <dbReference type="ARBA" id="ARBA00047754"/>
    </source>
</evidence>
<keyword evidence="4" id="KW-0560">Oxidoreductase</keyword>
<protein>
    <recommendedName>
        <fullName evidence="4">Ribonucleoside-diphosphate reductase subunit beta</fullName>
        <ecNumber evidence="4">1.17.4.1</ecNumber>
    </recommendedName>
</protein>
<dbReference type="PIRSF" id="PIRSF000355">
    <property type="entry name" value="NrdB"/>
    <property type="match status" value="1"/>
</dbReference>
<dbReference type="InterPro" id="IPR000358">
    <property type="entry name" value="RNR_small_fam"/>
</dbReference>
<evidence type="ECO:0000313" key="8">
    <source>
        <dbReference type="Proteomes" id="UP000076623"/>
    </source>
</evidence>
<comment type="similarity">
    <text evidence="1 4">Belongs to the ribonucleoside diphosphate reductase small chain family.</text>
</comment>
<dbReference type="EC" id="1.17.4.1" evidence="4"/>
<dbReference type="UniPathway" id="UPA00326"/>
<keyword evidence="4" id="KW-0215">Deoxyribonucleotide synthesis</keyword>
<reference evidence="7 8" key="1">
    <citation type="submission" date="2016-04" db="EMBL/GenBank/DDBJ databases">
        <title>Complete genome sequence of Fictibacillus phosphorivorans G25-29, a strain toxic to nematodes.</title>
        <authorList>
            <person name="Zheng Z."/>
        </authorList>
    </citation>
    <scope>NUCLEOTIDE SEQUENCE [LARGE SCALE GENOMIC DNA]</scope>
    <source>
        <strain evidence="7 8">G25-29</strain>
    </source>
</reference>
<keyword evidence="4 6" id="KW-0479">Metal-binding</keyword>
<dbReference type="GO" id="GO:0009263">
    <property type="term" value="P:deoxyribonucleotide biosynthetic process"/>
    <property type="evidence" value="ECO:0007669"/>
    <property type="project" value="UniProtKB-KW"/>
</dbReference>
<dbReference type="GO" id="GO:0046872">
    <property type="term" value="F:metal ion binding"/>
    <property type="evidence" value="ECO:0007669"/>
    <property type="project" value="UniProtKB-KW"/>
</dbReference>
<feature type="binding site" evidence="6">
    <location>
        <position position="126"/>
    </location>
    <ligand>
        <name>Fe cation</name>
        <dbReference type="ChEBI" id="CHEBI:24875"/>
        <label>1</label>
    </ligand>
</feature>
<comment type="catalytic activity">
    <reaction evidence="3 4">
        <text>a 2'-deoxyribonucleoside 5'-diphosphate + [thioredoxin]-disulfide + H2O = a ribonucleoside 5'-diphosphate + [thioredoxin]-dithiol</text>
        <dbReference type="Rhea" id="RHEA:23252"/>
        <dbReference type="Rhea" id="RHEA-COMP:10698"/>
        <dbReference type="Rhea" id="RHEA-COMP:10700"/>
        <dbReference type="ChEBI" id="CHEBI:15377"/>
        <dbReference type="ChEBI" id="CHEBI:29950"/>
        <dbReference type="ChEBI" id="CHEBI:50058"/>
        <dbReference type="ChEBI" id="CHEBI:57930"/>
        <dbReference type="ChEBI" id="CHEBI:73316"/>
        <dbReference type="EC" id="1.17.4.1"/>
    </reaction>
</comment>
<proteinExistence type="inferred from homology"/>
<keyword evidence="4 6" id="KW-0408">Iron</keyword>
<dbReference type="InterPro" id="IPR012348">
    <property type="entry name" value="RNR-like"/>
</dbReference>
<dbReference type="KEGG" id="fpn:ABE65_014510"/>
<dbReference type="Proteomes" id="UP000076623">
    <property type="component" value="Chromosome"/>
</dbReference>
<dbReference type="NCBIfam" id="NF007184">
    <property type="entry name" value="PRK09614.1-3"/>
    <property type="match status" value="1"/>
</dbReference>
<feature type="binding site" evidence="6">
    <location>
        <position position="190"/>
    </location>
    <ligand>
        <name>Fe cation</name>
        <dbReference type="ChEBI" id="CHEBI:24875"/>
        <label>2</label>
    </ligand>
</feature>
<dbReference type="SUPFAM" id="SSF47240">
    <property type="entry name" value="Ferritin-like"/>
    <property type="match status" value="1"/>
</dbReference>
<comment type="subunit">
    <text evidence="2">Tetramer of two alpha and two beta subunits.</text>
</comment>
<comment type="function">
    <text evidence="4">Provides the precursors necessary for DNA synthesis. Catalyzes the biosynthesis of deoxyribonucleotides from the corresponding ribonucleotides.</text>
</comment>
<accession>A0A160INM8</accession>
<feature type="binding site" evidence="6">
    <location>
        <position position="123"/>
    </location>
    <ligand>
        <name>Fe cation</name>
        <dbReference type="ChEBI" id="CHEBI:24875"/>
        <label>1</label>
    </ligand>
</feature>
<feature type="binding site" evidence="6">
    <location>
        <position position="93"/>
    </location>
    <ligand>
        <name>Fe cation</name>
        <dbReference type="ChEBI" id="CHEBI:24875"/>
        <label>1</label>
    </ligand>
</feature>
<feature type="binding site" evidence="6">
    <location>
        <position position="227"/>
    </location>
    <ligand>
        <name>Fe cation</name>
        <dbReference type="ChEBI" id="CHEBI:24875"/>
        <label>2</label>
    </ligand>
</feature>
<evidence type="ECO:0000256" key="6">
    <source>
        <dbReference type="PIRSR" id="PIRSR000355-2"/>
    </source>
</evidence>
<dbReference type="Gene3D" id="1.10.620.20">
    <property type="entry name" value="Ribonucleotide Reductase, subunit A"/>
    <property type="match status" value="1"/>
</dbReference>
<feature type="binding site" evidence="6">
    <location>
        <position position="224"/>
    </location>
    <ligand>
        <name>Fe cation</name>
        <dbReference type="ChEBI" id="CHEBI:24875"/>
        <label>2</label>
    </ligand>
</feature>
<sequence length="350" mass="41126">MKVKEVEHLKERRIYDVEAPNRSTGIINGKSSNILNWDDVRYKWAYPLYKNMLANFWTPFEINMSSDSKQYVNLSEKEQDTFNKIIGLLAFLDSVQTDYSSKVAAYLTDSSLAALMATLSFQEVVHNQSYSYVLSSLVPKSKQDEIFEYWKTDEVLRERNDFIVEGYEEFLQTPTPRTFLKSIIYDVILEGLNFYSGFSFFYNLARNQKMVSTSTMINYINRDEQLHVYLFTQIFKGILEEDPQLRDAELENFARDTFDRAAQLEIKWSKYIIGNSFEGIREADLEAYIKFMANKRLNELGFNKLYPEYNKNPLPWIKAYSDVNSGKSDFFEQKSRQYTKVSDENGFDEL</sequence>
<dbReference type="PANTHER" id="PTHR23409:SF18">
    <property type="entry name" value="RIBONUCLEOSIDE-DIPHOSPHATE REDUCTASE SUBUNIT M2"/>
    <property type="match status" value="1"/>
</dbReference>
<name>A0A160INM8_9BACL</name>
<dbReference type="Pfam" id="PF00268">
    <property type="entry name" value="Ribonuc_red_sm"/>
    <property type="match status" value="1"/>
</dbReference>
<dbReference type="InterPro" id="IPR009078">
    <property type="entry name" value="Ferritin-like_SF"/>
</dbReference>
<dbReference type="PANTHER" id="PTHR23409">
    <property type="entry name" value="RIBONUCLEOSIDE-DIPHOSPHATE REDUCTASE SMALL CHAIN"/>
    <property type="match status" value="1"/>
</dbReference>